<sequence>MASVDPASSDATIARVKMLVNNQLKQILKKEGLPVSGAKATLQTRIIDQLRRYAQGNNLESFSHLRHLVFHPDANATATGLSPSPAAARAHPNNPPHLPSQYQHSFSSSSVRPGAPGITTNMNGSGPRAPQFKSSPFYTVVEPLTPVLECKVRETTRDNVEAQINLRSDVAEKLATDSSTRVMIYCGADPMSPFSRVDIEFPYQVEIKINQDEVKANLRGLKNKPGTTRPADITTLLRARAGYRNEMVLTYALTKKKYLMVVNLVKLHPVEDLVSKLKSGKTISKEQVIREMISRADDADIVATSSIMSLKCPLSTLRIDIPCRSSICSHNQCFDATSFLQLQEQAPTWTCPVCNKAVAYEHLQVDQYVDNILQSTPKSVDQVTIEPDGKWFHTSGSAPSPPRTNGRTSSDGEEDLVEIRDMPRLASVKTEFNREPGLMGTPPISSREQSTSSAAPPNQSSNKRSVGQVVDLTLSSDEDDEPSRPAKRLLVHKSSSGIPKFSGLEDVPLRQNGVNSGAPRSQSSNPFATLTYLPKDYGHAS</sequence>
<comment type="similarity">
    <text evidence="3">Belongs to the PIAS family.</text>
</comment>
<organism evidence="15 16">
    <name type="scientific">Stereocaulon virgatum</name>
    <dbReference type="NCBI Taxonomy" id="373712"/>
    <lineage>
        <taxon>Eukaryota</taxon>
        <taxon>Fungi</taxon>
        <taxon>Dikarya</taxon>
        <taxon>Ascomycota</taxon>
        <taxon>Pezizomycotina</taxon>
        <taxon>Lecanoromycetes</taxon>
        <taxon>OSLEUM clade</taxon>
        <taxon>Lecanoromycetidae</taxon>
        <taxon>Lecanorales</taxon>
        <taxon>Lecanorineae</taxon>
        <taxon>Stereocaulaceae</taxon>
        <taxon>Stereocaulon</taxon>
    </lineage>
</organism>
<feature type="domain" description="PINIT" evidence="14">
    <location>
        <begin position="103"/>
        <end position="268"/>
    </location>
</feature>
<dbReference type="Gene3D" id="3.30.40.10">
    <property type="entry name" value="Zinc/RING finger domain, C3HC4 (zinc finger)"/>
    <property type="match status" value="1"/>
</dbReference>
<dbReference type="CDD" id="cd16792">
    <property type="entry name" value="SP-RING_Siz-like"/>
    <property type="match status" value="1"/>
</dbReference>
<feature type="domain" description="SAP" evidence="12">
    <location>
        <begin position="16"/>
        <end position="50"/>
    </location>
</feature>
<keyword evidence="6 10" id="KW-0863">Zinc-finger</keyword>
<evidence type="ECO:0000259" key="13">
    <source>
        <dbReference type="PROSITE" id="PS51044"/>
    </source>
</evidence>
<comment type="subcellular location">
    <subcellularLocation>
        <location evidence="1">Nucleus</location>
    </subcellularLocation>
</comment>
<feature type="domain" description="SP-RING-type" evidence="13">
    <location>
        <begin position="297"/>
        <end position="382"/>
    </location>
</feature>
<evidence type="ECO:0000259" key="14">
    <source>
        <dbReference type="PROSITE" id="PS51466"/>
    </source>
</evidence>
<dbReference type="Proteomes" id="UP001590950">
    <property type="component" value="Unassembled WGS sequence"/>
</dbReference>
<name>A0ABR3ZWB2_9LECA</name>
<evidence type="ECO:0000256" key="6">
    <source>
        <dbReference type="ARBA" id="ARBA00022771"/>
    </source>
</evidence>
<dbReference type="InterPro" id="IPR003034">
    <property type="entry name" value="SAP_dom"/>
</dbReference>
<keyword evidence="7" id="KW-0833">Ubl conjugation pathway</keyword>
<evidence type="ECO:0000313" key="15">
    <source>
        <dbReference type="EMBL" id="KAL2037021.1"/>
    </source>
</evidence>
<comment type="caution">
    <text evidence="15">The sequence shown here is derived from an EMBL/GenBank/DDBJ whole genome shotgun (WGS) entry which is preliminary data.</text>
</comment>
<feature type="compositionally biased region" description="Low complexity" evidence="11">
    <location>
        <begin position="81"/>
        <end position="92"/>
    </location>
</feature>
<evidence type="ECO:0000256" key="4">
    <source>
        <dbReference type="ARBA" id="ARBA00022679"/>
    </source>
</evidence>
<evidence type="ECO:0000256" key="8">
    <source>
        <dbReference type="ARBA" id="ARBA00022833"/>
    </source>
</evidence>
<dbReference type="Gene3D" id="1.10.720.30">
    <property type="entry name" value="SAP domain"/>
    <property type="match status" value="1"/>
</dbReference>
<keyword evidence="9" id="KW-0539">Nucleus</keyword>
<comment type="pathway">
    <text evidence="2">Protein modification; protein sumoylation.</text>
</comment>
<dbReference type="InterPro" id="IPR013083">
    <property type="entry name" value="Znf_RING/FYVE/PHD"/>
</dbReference>
<dbReference type="Pfam" id="PF02037">
    <property type="entry name" value="SAP"/>
    <property type="match status" value="1"/>
</dbReference>
<dbReference type="PROSITE" id="PS51466">
    <property type="entry name" value="PINIT"/>
    <property type="match status" value="1"/>
</dbReference>
<evidence type="ECO:0000259" key="12">
    <source>
        <dbReference type="PROSITE" id="PS50800"/>
    </source>
</evidence>
<dbReference type="PANTHER" id="PTHR10782:SF100">
    <property type="entry name" value="LIGASE SIZA, PUTATIVE (AFU_ORTHOLOGUE AFUA_6G05240)-RELATED"/>
    <property type="match status" value="1"/>
</dbReference>
<dbReference type="Gene3D" id="2.60.120.780">
    <property type="entry name" value="PINIT domain"/>
    <property type="match status" value="1"/>
</dbReference>
<evidence type="ECO:0000256" key="5">
    <source>
        <dbReference type="ARBA" id="ARBA00022723"/>
    </source>
</evidence>
<keyword evidence="16" id="KW-1185">Reference proteome</keyword>
<evidence type="ECO:0000256" key="2">
    <source>
        <dbReference type="ARBA" id="ARBA00004718"/>
    </source>
</evidence>
<dbReference type="InterPro" id="IPR031141">
    <property type="entry name" value="SIZ1/2_SP-RING"/>
</dbReference>
<dbReference type="InterPro" id="IPR023321">
    <property type="entry name" value="PINIT"/>
</dbReference>
<dbReference type="InterPro" id="IPR036361">
    <property type="entry name" value="SAP_dom_sf"/>
</dbReference>
<feature type="compositionally biased region" description="Polar residues" evidence="11">
    <location>
        <begin position="512"/>
        <end position="528"/>
    </location>
</feature>
<dbReference type="EMBL" id="JBEFKJ010000046">
    <property type="protein sequence ID" value="KAL2037021.1"/>
    <property type="molecule type" value="Genomic_DNA"/>
</dbReference>
<gene>
    <name evidence="15" type="ORF">N7G274_010306</name>
</gene>
<dbReference type="Pfam" id="PF14324">
    <property type="entry name" value="PINIT"/>
    <property type="match status" value="1"/>
</dbReference>
<evidence type="ECO:0000256" key="9">
    <source>
        <dbReference type="ARBA" id="ARBA00023242"/>
    </source>
</evidence>
<protein>
    <submittedName>
        <fullName evidence="15">Uncharacterized protein</fullName>
    </submittedName>
</protein>
<keyword evidence="4" id="KW-0808">Transferase</keyword>
<evidence type="ECO:0000256" key="1">
    <source>
        <dbReference type="ARBA" id="ARBA00004123"/>
    </source>
</evidence>
<feature type="region of interest" description="Disordered" evidence="11">
    <location>
        <begin position="388"/>
        <end position="541"/>
    </location>
</feature>
<dbReference type="Pfam" id="PF02891">
    <property type="entry name" value="zf-MIZ"/>
    <property type="match status" value="1"/>
</dbReference>
<proteinExistence type="inferred from homology"/>
<evidence type="ECO:0000313" key="16">
    <source>
        <dbReference type="Proteomes" id="UP001590950"/>
    </source>
</evidence>
<evidence type="ECO:0000256" key="3">
    <source>
        <dbReference type="ARBA" id="ARBA00005383"/>
    </source>
</evidence>
<dbReference type="SMART" id="SM00513">
    <property type="entry name" value="SAP"/>
    <property type="match status" value="1"/>
</dbReference>
<reference evidence="15 16" key="1">
    <citation type="submission" date="2024-09" db="EMBL/GenBank/DDBJ databases">
        <title>Rethinking Asexuality: The Enigmatic Case of Functional Sexual Genes in Lepraria (Stereocaulaceae).</title>
        <authorList>
            <person name="Doellman M."/>
            <person name="Sun Y."/>
            <person name="Barcenas-Pena A."/>
            <person name="Lumbsch H.T."/>
            <person name="Grewe F."/>
        </authorList>
    </citation>
    <scope>NUCLEOTIDE SEQUENCE [LARGE SCALE GENOMIC DNA]</scope>
    <source>
        <strain evidence="15 16">Mercado 3170</strain>
    </source>
</reference>
<keyword evidence="8" id="KW-0862">Zinc</keyword>
<evidence type="ECO:0000256" key="11">
    <source>
        <dbReference type="SAM" id="MobiDB-lite"/>
    </source>
</evidence>
<dbReference type="InterPro" id="IPR004181">
    <property type="entry name" value="Znf_MIZ"/>
</dbReference>
<keyword evidence="5" id="KW-0479">Metal-binding</keyword>
<dbReference type="PROSITE" id="PS51044">
    <property type="entry name" value="ZF_SP_RING"/>
    <property type="match status" value="1"/>
</dbReference>
<evidence type="ECO:0000256" key="7">
    <source>
        <dbReference type="ARBA" id="ARBA00022786"/>
    </source>
</evidence>
<accession>A0ABR3ZWB2</accession>
<feature type="compositionally biased region" description="Polar residues" evidence="11">
    <location>
        <begin position="443"/>
        <end position="465"/>
    </location>
</feature>
<evidence type="ECO:0000256" key="10">
    <source>
        <dbReference type="PROSITE-ProRule" id="PRU00452"/>
    </source>
</evidence>
<dbReference type="InterPro" id="IPR038654">
    <property type="entry name" value="PINIT_sf"/>
</dbReference>
<dbReference type="SUPFAM" id="SSF68906">
    <property type="entry name" value="SAP domain"/>
    <property type="match status" value="1"/>
</dbReference>
<feature type="compositionally biased region" description="Polar residues" evidence="11">
    <location>
        <begin position="394"/>
        <end position="409"/>
    </location>
</feature>
<dbReference type="PROSITE" id="PS50800">
    <property type="entry name" value="SAP"/>
    <property type="match status" value="1"/>
</dbReference>
<dbReference type="PANTHER" id="PTHR10782">
    <property type="entry name" value="ZINC FINGER MIZ DOMAIN-CONTAINING PROTEIN"/>
    <property type="match status" value="1"/>
</dbReference>
<feature type="region of interest" description="Disordered" evidence="11">
    <location>
        <begin position="79"/>
        <end position="129"/>
    </location>
</feature>